<dbReference type="EMBL" id="JACHJJ010000029">
    <property type="protein sequence ID" value="MBB5967127.1"/>
    <property type="molecule type" value="Genomic_DNA"/>
</dbReference>
<dbReference type="InterPro" id="IPR027843">
    <property type="entry name" value="DUF4440"/>
</dbReference>
<dbReference type="NCBIfam" id="TIGR02246">
    <property type="entry name" value="SgcJ/EcaC family oxidoreductase"/>
    <property type="match status" value="1"/>
</dbReference>
<evidence type="ECO:0000259" key="1">
    <source>
        <dbReference type="Pfam" id="PF14534"/>
    </source>
</evidence>
<dbReference type="SUPFAM" id="SSF54427">
    <property type="entry name" value="NTF2-like"/>
    <property type="match status" value="1"/>
</dbReference>
<sequence>MAADPAAPSVRDLYVRLLDAWNRRDAEDYASLFAVDGTVIGFDGSVETGGEEVFEHLSAIFTDHPTAAYVAKVREIRRLGPDTALLRAVVGMVPPGAAGPDPAVNAHQTLIAERHDGAWRIVLLQNTPAQYHGRPHLVEQHTAELRHLLREDPPPLP</sequence>
<dbReference type="InterPro" id="IPR032710">
    <property type="entry name" value="NTF2-like_dom_sf"/>
</dbReference>
<reference evidence="2 3" key="1">
    <citation type="submission" date="2020-08" db="EMBL/GenBank/DDBJ databases">
        <title>Genomic Encyclopedia of Type Strains, Phase III (KMG-III): the genomes of soil and plant-associated and newly described type strains.</title>
        <authorList>
            <person name="Whitman W."/>
        </authorList>
    </citation>
    <scope>NUCLEOTIDE SEQUENCE [LARGE SCALE GENOMIC DNA]</scope>
    <source>
        <strain evidence="2 3">CECT 3303</strain>
    </source>
</reference>
<keyword evidence="3" id="KW-1185">Reference proteome</keyword>
<accession>A0A841DE12</accession>
<dbReference type="RefSeq" id="WP_184947851.1">
    <property type="nucleotide sequence ID" value="NZ_BAAAWZ010000001.1"/>
</dbReference>
<evidence type="ECO:0000313" key="2">
    <source>
        <dbReference type="EMBL" id="MBB5967127.1"/>
    </source>
</evidence>
<dbReference type="AlphaFoldDB" id="A0A841DE12"/>
<dbReference type="Gene3D" id="3.10.450.50">
    <property type="match status" value="1"/>
</dbReference>
<feature type="domain" description="DUF4440" evidence="1">
    <location>
        <begin position="10"/>
        <end position="121"/>
    </location>
</feature>
<organism evidence="2 3">
    <name type="scientific">Planomonospora venezuelensis</name>
    <dbReference type="NCBI Taxonomy" id="1999"/>
    <lineage>
        <taxon>Bacteria</taxon>
        <taxon>Bacillati</taxon>
        <taxon>Actinomycetota</taxon>
        <taxon>Actinomycetes</taxon>
        <taxon>Streptosporangiales</taxon>
        <taxon>Streptosporangiaceae</taxon>
        <taxon>Planomonospora</taxon>
    </lineage>
</organism>
<dbReference type="InterPro" id="IPR011944">
    <property type="entry name" value="Steroid_delta5-4_isomerase"/>
</dbReference>
<comment type="caution">
    <text evidence="2">The sequence shown here is derived from an EMBL/GenBank/DDBJ whole genome shotgun (WGS) entry which is preliminary data.</text>
</comment>
<gene>
    <name evidence="2" type="ORF">FHS22_006429</name>
</gene>
<evidence type="ECO:0000313" key="3">
    <source>
        <dbReference type="Proteomes" id="UP000562352"/>
    </source>
</evidence>
<proteinExistence type="predicted"/>
<dbReference type="Proteomes" id="UP000562352">
    <property type="component" value="Unassembled WGS sequence"/>
</dbReference>
<name>A0A841DE12_PLAVE</name>
<protein>
    <submittedName>
        <fullName evidence="2">Uncharacterized protein (TIGR02246 family)</fullName>
    </submittedName>
</protein>
<dbReference type="Pfam" id="PF14534">
    <property type="entry name" value="DUF4440"/>
    <property type="match status" value="1"/>
</dbReference>